<sequence length="220" mass="24683">MLSFVVLCTITFAELQYGLFQSIEIDILKRVTNILYRSPIVVFDGLIQFEVMPIADETSIQRMCNTQGLNDDTDVQDDRVEAYLGMNDDSNEEFEATYEAGDEDEDGNGGGEVVAETLVVLAAVSQPMDVSPFMHILDLDVMQAPEFSEYANICVADPEDGEFRIGMEYSSSKSVIAAIRSYTISRGVNYIVYEFELQTFYAKCKNYGRGCNWLIRASLI</sequence>
<dbReference type="InterPro" id="IPR004332">
    <property type="entry name" value="Transposase_MuDR"/>
</dbReference>
<evidence type="ECO:0000259" key="2">
    <source>
        <dbReference type="Pfam" id="PF03108"/>
    </source>
</evidence>
<gene>
    <name evidence="3" type="ORF">Ahy_A03g010717</name>
</gene>
<evidence type="ECO:0000313" key="4">
    <source>
        <dbReference type="Proteomes" id="UP000289738"/>
    </source>
</evidence>
<dbReference type="AlphaFoldDB" id="A0A445DNC7"/>
<dbReference type="Proteomes" id="UP000289738">
    <property type="component" value="Chromosome A03"/>
</dbReference>
<dbReference type="EMBL" id="SDMP01000003">
    <property type="protein sequence ID" value="RYR64651.1"/>
    <property type="molecule type" value="Genomic_DNA"/>
</dbReference>
<feature type="domain" description="Transposase MuDR plant" evidence="2">
    <location>
        <begin position="163"/>
        <end position="218"/>
    </location>
</feature>
<comment type="caution">
    <text evidence="3">The sequence shown here is derived from an EMBL/GenBank/DDBJ whole genome shotgun (WGS) entry which is preliminary data.</text>
</comment>
<proteinExistence type="predicted"/>
<organism evidence="3 4">
    <name type="scientific">Arachis hypogaea</name>
    <name type="common">Peanut</name>
    <dbReference type="NCBI Taxonomy" id="3818"/>
    <lineage>
        <taxon>Eukaryota</taxon>
        <taxon>Viridiplantae</taxon>
        <taxon>Streptophyta</taxon>
        <taxon>Embryophyta</taxon>
        <taxon>Tracheophyta</taxon>
        <taxon>Spermatophyta</taxon>
        <taxon>Magnoliopsida</taxon>
        <taxon>eudicotyledons</taxon>
        <taxon>Gunneridae</taxon>
        <taxon>Pentapetalae</taxon>
        <taxon>rosids</taxon>
        <taxon>fabids</taxon>
        <taxon>Fabales</taxon>
        <taxon>Fabaceae</taxon>
        <taxon>Papilionoideae</taxon>
        <taxon>50 kb inversion clade</taxon>
        <taxon>dalbergioids sensu lato</taxon>
        <taxon>Dalbergieae</taxon>
        <taxon>Pterocarpus clade</taxon>
        <taxon>Arachis</taxon>
    </lineage>
</organism>
<keyword evidence="1" id="KW-0732">Signal</keyword>
<feature type="signal peptide" evidence="1">
    <location>
        <begin position="1"/>
        <end position="15"/>
    </location>
</feature>
<name>A0A445DNC7_ARAHY</name>
<evidence type="ECO:0000313" key="3">
    <source>
        <dbReference type="EMBL" id="RYR64651.1"/>
    </source>
</evidence>
<keyword evidence="4" id="KW-1185">Reference proteome</keyword>
<protein>
    <recommendedName>
        <fullName evidence="2">Transposase MuDR plant domain-containing protein</fullName>
    </recommendedName>
</protein>
<reference evidence="3 4" key="1">
    <citation type="submission" date="2019-01" db="EMBL/GenBank/DDBJ databases">
        <title>Sequencing of cultivated peanut Arachis hypogaea provides insights into genome evolution and oil improvement.</title>
        <authorList>
            <person name="Chen X."/>
        </authorList>
    </citation>
    <scope>NUCLEOTIDE SEQUENCE [LARGE SCALE GENOMIC DNA]</scope>
    <source>
        <strain evidence="4">cv. Fuhuasheng</strain>
        <tissue evidence="3">Leaves</tissue>
    </source>
</reference>
<dbReference type="Pfam" id="PF03108">
    <property type="entry name" value="DBD_Tnp_Mut"/>
    <property type="match status" value="1"/>
</dbReference>
<accession>A0A445DNC7</accession>
<evidence type="ECO:0000256" key="1">
    <source>
        <dbReference type="SAM" id="SignalP"/>
    </source>
</evidence>
<feature type="chain" id="PRO_5019321744" description="Transposase MuDR plant domain-containing protein" evidence="1">
    <location>
        <begin position="16"/>
        <end position="220"/>
    </location>
</feature>